<proteinExistence type="predicted"/>
<gene>
    <name evidence="1" type="ORF">LCGC14_3025510</name>
</gene>
<dbReference type="CDD" id="cd02440">
    <property type="entry name" value="AdoMet_MTases"/>
    <property type="match status" value="1"/>
</dbReference>
<dbReference type="Pfam" id="PF07021">
    <property type="entry name" value="MetW"/>
    <property type="match status" value="1"/>
</dbReference>
<dbReference type="Gene3D" id="3.40.50.150">
    <property type="entry name" value="Vaccinia Virus protein VP39"/>
    <property type="match status" value="1"/>
</dbReference>
<name>A0A0F8Z1K4_9ZZZZ</name>
<evidence type="ECO:0000313" key="1">
    <source>
        <dbReference type="EMBL" id="KKK60324.1"/>
    </source>
</evidence>
<dbReference type="AlphaFoldDB" id="A0A0F8Z1K4"/>
<dbReference type="InterPro" id="IPR010743">
    <property type="entry name" value="Methionine_synth_MetW"/>
</dbReference>
<comment type="caution">
    <text evidence="1">The sequence shown here is derived from an EMBL/GenBank/DDBJ whole genome shotgun (WGS) entry which is preliminary data.</text>
</comment>
<dbReference type="PANTHER" id="PTHR43861">
    <property type="entry name" value="TRANS-ACONITATE 2-METHYLTRANSFERASE-RELATED"/>
    <property type="match status" value="1"/>
</dbReference>
<dbReference type="EMBL" id="LAZR01063027">
    <property type="protein sequence ID" value="KKK60324.1"/>
    <property type="molecule type" value="Genomic_DNA"/>
</dbReference>
<feature type="non-terminal residue" evidence="1">
    <location>
        <position position="315"/>
    </location>
</feature>
<protein>
    <recommendedName>
        <fullName evidence="2">Methyltransferase type 11 domain-containing protein</fullName>
    </recommendedName>
</protein>
<dbReference type="SUPFAM" id="SSF53335">
    <property type="entry name" value="S-adenosyl-L-methionine-dependent methyltransferases"/>
    <property type="match status" value="1"/>
</dbReference>
<reference evidence="1" key="1">
    <citation type="journal article" date="2015" name="Nature">
        <title>Complex archaea that bridge the gap between prokaryotes and eukaryotes.</title>
        <authorList>
            <person name="Spang A."/>
            <person name="Saw J.H."/>
            <person name="Jorgensen S.L."/>
            <person name="Zaremba-Niedzwiedzka K."/>
            <person name="Martijn J."/>
            <person name="Lind A.E."/>
            <person name="van Eijk R."/>
            <person name="Schleper C."/>
            <person name="Guy L."/>
            <person name="Ettema T.J."/>
        </authorList>
    </citation>
    <scope>NUCLEOTIDE SEQUENCE</scope>
</reference>
<dbReference type="InterPro" id="IPR029063">
    <property type="entry name" value="SAM-dependent_MTases_sf"/>
</dbReference>
<sequence>MTTNTPHNKKEVHAIDTNEIMQKIRTNIDEKISTGIYPENTPEILNRELISQNTDTVSSSIEQMKNTAQIKADYFLPSTRPIAGPLINIAKKFIGKLLYLYNKDFVTQINAFNHNSSKAIEELRKLNDRDTSNINSVALWQENYERFEDNFRGDSKDLKKSLSNYLQFFKKQSKVIDIGCGRGEFLQLLKENNIDSYGVDTSQVMVDSCIKKGLSVKKGDAIDHLEQVEPNSLGGIFSSQVVEHIKSHEVLRIIELSHQMLKPGSHLVIETLNPQCITVLNNNFTIDLSHERIIHPQTLYFFTKMIGFTEVEVKY</sequence>
<organism evidence="1">
    <name type="scientific">marine sediment metagenome</name>
    <dbReference type="NCBI Taxonomy" id="412755"/>
    <lineage>
        <taxon>unclassified sequences</taxon>
        <taxon>metagenomes</taxon>
        <taxon>ecological metagenomes</taxon>
    </lineage>
</organism>
<accession>A0A0F8Z1K4</accession>
<evidence type="ECO:0008006" key="2">
    <source>
        <dbReference type="Google" id="ProtNLM"/>
    </source>
</evidence>